<evidence type="ECO:0000313" key="7">
    <source>
        <dbReference type="Proteomes" id="UP001551695"/>
    </source>
</evidence>
<gene>
    <name evidence="6" type="ORF">AB0I48_14530</name>
</gene>
<feature type="DNA-binding region" description="H-T-H motif" evidence="4">
    <location>
        <begin position="36"/>
        <end position="55"/>
    </location>
</feature>
<feature type="domain" description="HTH tetR-type" evidence="5">
    <location>
        <begin position="13"/>
        <end position="73"/>
    </location>
</feature>
<name>A0ABV3FTM5_9NOCA</name>
<dbReference type="Pfam" id="PF16859">
    <property type="entry name" value="TetR_C_11"/>
    <property type="match status" value="1"/>
</dbReference>
<reference evidence="6 7" key="1">
    <citation type="submission" date="2024-06" db="EMBL/GenBank/DDBJ databases">
        <title>The Natural Products Discovery Center: Release of the First 8490 Sequenced Strains for Exploring Actinobacteria Biosynthetic Diversity.</title>
        <authorList>
            <person name="Kalkreuter E."/>
            <person name="Kautsar S.A."/>
            <person name="Yang D."/>
            <person name="Bader C.D."/>
            <person name="Teijaro C.N."/>
            <person name="Fluegel L."/>
            <person name="Davis C.M."/>
            <person name="Simpson J.R."/>
            <person name="Lauterbach L."/>
            <person name="Steele A.D."/>
            <person name="Gui C."/>
            <person name="Meng S."/>
            <person name="Li G."/>
            <person name="Viehrig K."/>
            <person name="Ye F."/>
            <person name="Su P."/>
            <person name="Kiefer A.F."/>
            <person name="Nichols A."/>
            <person name="Cepeda A.J."/>
            <person name="Yan W."/>
            <person name="Fan B."/>
            <person name="Jiang Y."/>
            <person name="Adhikari A."/>
            <person name="Zheng C.-J."/>
            <person name="Schuster L."/>
            <person name="Cowan T.M."/>
            <person name="Smanski M.J."/>
            <person name="Chevrette M.G."/>
            <person name="De Carvalho L.P.S."/>
            <person name="Shen B."/>
        </authorList>
    </citation>
    <scope>NUCLEOTIDE SEQUENCE [LARGE SCALE GENOMIC DNA]</scope>
    <source>
        <strain evidence="6 7">NPDC050403</strain>
    </source>
</reference>
<keyword evidence="3" id="KW-0804">Transcription</keyword>
<dbReference type="InterPro" id="IPR001647">
    <property type="entry name" value="HTH_TetR"/>
</dbReference>
<dbReference type="Proteomes" id="UP001551695">
    <property type="component" value="Unassembled WGS sequence"/>
</dbReference>
<evidence type="ECO:0000313" key="6">
    <source>
        <dbReference type="EMBL" id="MEV0708776.1"/>
    </source>
</evidence>
<accession>A0ABV3FTM5</accession>
<dbReference type="SUPFAM" id="SSF46689">
    <property type="entry name" value="Homeodomain-like"/>
    <property type="match status" value="1"/>
</dbReference>
<protein>
    <submittedName>
        <fullName evidence="6">TetR/AcrR family transcriptional regulator</fullName>
    </submittedName>
</protein>
<dbReference type="InterPro" id="IPR011075">
    <property type="entry name" value="TetR_C"/>
</dbReference>
<dbReference type="InterPro" id="IPR036271">
    <property type="entry name" value="Tet_transcr_reg_TetR-rel_C_sf"/>
</dbReference>
<dbReference type="Gene3D" id="1.10.357.10">
    <property type="entry name" value="Tetracycline Repressor, domain 2"/>
    <property type="match status" value="1"/>
</dbReference>
<dbReference type="InterPro" id="IPR009057">
    <property type="entry name" value="Homeodomain-like_sf"/>
</dbReference>
<keyword evidence="2 4" id="KW-0238">DNA-binding</keyword>
<evidence type="ECO:0000256" key="1">
    <source>
        <dbReference type="ARBA" id="ARBA00023015"/>
    </source>
</evidence>
<evidence type="ECO:0000256" key="4">
    <source>
        <dbReference type="PROSITE-ProRule" id="PRU00335"/>
    </source>
</evidence>
<sequence length="196" mass="21466">MANLQQVGRPRDTTIDTKALAAARALLVERGFDATTLQAIAERAGVHASALYRRWPSRIQLIEDAAFPTARPVDVTPTGDLRLDLRRFVRAYIAAFGEPAARVAAAGLLAHHRTSDNPGAPSVYLRVSARPQFRAILAAAPPGSVDPTVDPDDVFDMLLGAIWTRVMLFAVTTRRRPIERTVDMVLRMVRPYPSTA</sequence>
<dbReference type="PROSITE" id="PS50977">
    <property type="entry name" value="HTH_TETR_2"/>
    <property type="match status" value="1"/>
</dbReference>
<dbReference type="RefSeq" id="WP_357783823.1">
    <property type="nucleotide sequence ID" value="NZ_JBFAKC010000005.1"/>
</dbReference>
<evidence type="ECO:0000259" key="5">
    <source>
        <dbReference type="PROSITE" id="PS50977"/>
    </source>
</evidence>
<dbReference type="SUPFAM" id="SSF48498">
    <property type="entry name" value="Tetracyclin repressor-like, C-terminal domain"/>
    <property type="match status" value="1"/>
</dbReference>
<dbReference type="PANTHER" id="PTHR30055">
    <property type="entry name" value="HTH-TYPE TRANSCRIPTIONAL REGULATOR RUTR"/>
    <property type="match status" value="1"/>
</dbReference>
<dbReference type="EMBL" id="JBFAKC010000005">
    <property type="protein sequence ID" value="MEV0708776.1"/>
    <property type="molecule type" value="Genomic_DNA"/>
</dbReference>
<proteinExistence type="predicted"/>
<dbReference type="PRINTS" id="PR00455">
    <property type="entry name" value="HTHTETR"/>
</dbReference>
<keyword evidence="7" id="KW-1185">Reference proteome</keyword>
<evidence type="ECO:0000256" key="2">
    <source>
        <dbReference type="ARBA" id="ARBA00023125"/>
    </source>
</evidence>
<organism evidence="6 7">
    <name type="scientific">Nocardia aurea</name>
    <dbReference type="NCBI Taxonomy" id="2144174"/>
    <lineage>
        <taxon>Bacteria</taxon>
        <taxon>Bacillati</taxon>
        <taxon>Actinomycetota</taxon>
        <taxon>Actinomycetes</taxon>
        <taxon>Mycobacteriales</taxon>
        <taxon>Nocardiaceae</taxon>
        <taxon>Nocardia</taxon>
    </lineage>
</organism>
<dbReference type="InterPro" id="IPR050109">
    <property type="entry name" value="HTH-type_TetR-like_transc_reg"/>
</dbReference>
<dbReference type="Pfam" id="PF00440">
    <property type="entry name" value="TetR_N"/>
    <property type="match status" value="1"/>
</dbReference>
<evidence type="ECO:0000256" key="3">
    <source>
        <dbReference type="ARBA" id="ARBA00023163"/>
    </source>
</evidence>
<dbReference type="PANTHER" id="PTHR30055:SF230">
    <property type="entry name" value="TRANSCRIPTIONAL REGULATORY PROTEIN (PROBABLY TETR-FAMILY)-RELATED"/>
    <property type="match status" value="1"/>
</dbReference>
<keyword evidence="1" id="KW-0805">Transcription regulation</keyword>
<comment type="caution">
    <text evidence="6">The sequence shown here is derived from an EMBL/GenBank/DDBJ whole genome shotgun (WGS) entry which is preliminary data.</text>
</comment>